<dbReference type="Proteomes" id="UP000266906">
    <property type="component" value="Unassembled WGS sequence"/>
</dbReference>
<proteinExistence type="predicted"/>
<dbReference type="EMBL" id="RKQG01000003">
    <property type="protein sequence ID" value="RPE27908.1"/>
    <property type="molecule type" value="Genomic_DNA"/>
</dbReference>
<reference evidence="3 4" key="1">
    <citation type="submission" date="2018-11" db="EMBL/GenBank/DDBJ databases">
        <title>Sequencing the genomes of 1000 actinobacteria strains.</title>
        <authorList>
            <person name="Klenk H.-P."/>
        </authorList>
    </citation>
    <scope>NUCLEOTIDE SEQUENCE [LARGE SCALE GENOMIC DNA]</scope>
    <source>
        <strain evidence="1 4">DSM 44780</strain>
        <strain evidence="2 3">DSM 44781</strain>
    </source>
</reference>
<evidence type="ECO:0000313" key="1">
    <source>
        <dbReference type="EMBL" id="ROR35825.1"/>
    </source>
</evidence>
<evidence type="ECO:0000313" key="3">
    <source>
        <dbReference type="Proteomes" id="UP000266906"/>
    </source>
</evidence>
<sequence>MAGLLRRRHFVHAARLLRALAESVALVEPDAEPGIWP</sequence>
<name>A0A3N4R3E7_9ACTN</name>
<dbReference type="Proteomes" id="UP000267408">
    <property type="component" value="Unassembled WGS sequence"/>
</dbReference>
<comment type="caution">
    <text evidence="2">The sequence shown here is derived from an EMBL/GenBank/DDBJ whole genome shotgun (WGS) entry which is preliminary data.</text>
</comment>
<accession>A0A3N4R3E7</accession>
<protein>
    <submittedName>
        <fullName evidence="2">Uncharacterized protein</fullName>
    </submittedName>
</protein>
<gene>
    <name evidence="2" type="ORF">EDD38_7200</name>
    <name evidence="1" type="ORF">EDD39_7489</name>
</gene>
<evidence type="ECO:0000313" key="2">
    <source>
        <dbReference type="EMBL" id="RPE27908.1"/>
    </source>
</evidence>
<accession>A0A8G1UAF7</accession>
<organism evidence="2 3">
    <name type="scientific">Kitasatospora cineracea</name>
    <dbReference type="NCBI Taxonomy" id="88074"/>
    <lineage>
        <taxon>Bacteria</taxon>
        <taxon>Bacillati</taxon>
        <taxon>Actinomycetota</taxon>
        <taxon>Actinomycetes</taxon>
        <taxon>Kitasatosporales</taxon>
        <taxon>Streptomycetaceae</taxon>
        <taxon>Kitasatospora</taxon>
    </lineage>
</organism>
<keyword evidence="3" id="KW-1185">Reference proteome</keyword>
<evidence type="ECO:0000313" key="4">
    <source>
        <dbReference type="Proteomes" id="UP000267408"/>
    </source>
</evidence>
<dbReference type="EMBL" id="RJVJ01000003">
    <property type="protein sequence ID" value="ROR35825.1"/>
    <property type="molecule type" value="Genomic_DNA"/>
</dbReference>
<dbReference type="AlphaFoldDB" id="A0A3N4R3E7"/>